<protein>
    <recommendedName>
        <fullName evidence="3">PH domain-containing protein</fullName>
    </recommendedName>
</protein>
<evidence type="ECO:0008006" key="3">
    <source>
        <dbReference type="Google" id="ProtNLM"/>
    </source>
</evidence>
<evidence type="ECO:0000313" key="2">
    <source>
        <dbReference type="Proteomes" id="UP000242188"/>
    </source>
</evidence>
<dbReference type="OrthoDB" id="6538124at2759"/>
<reference evidence="1 2" key="1">
    <citation type="journal article" date="2017" name="Nat. Ecol. Evol.">
        <title>Scallop genome provides insights into evolution of bilaterian karyotype and development.</title>
        <authorList>
            <person name="Wang S."/>
            <person name="Zhang J."/>
            <person name="Jiao W."/>
            <person name="Li J."/>
            <person name="Xun X."/>
            <person name="Sun Y."/>
            <person name="Guo X."/>
            <person name="Huan P."/>
            <person name="Dong B."/>
            <person name="Zhang L."/>
            <person name="Hu X."/>
            <person name="Sun X."/>
            <person name="Wang J."/>
            <person name="Zhao C."/>
            <person name="Wang Y."/>
            <person name="Wang D."/>
            <person name="Huang X."/>
            <person name="Wang R."/>
            <person name="Lv J."/>
            <person name="Li Y."/>
            <person name="Zhang Z."/>
            <person name="Liu B."/>
            <person name="Lu W."/>
            <person name="Hui Y."/>
            <person name="Liang J."/>
            <person name="Zhou Z."/>
            <person name="Hou R."/>
            <person name="Li X."/>
            <person name="Liu Y."/>
            <person name="Li H."/>
            <person name="Ning X."/>
            <person name="Lin Y."/>
            <person name="Zhao L."/>
            <person name="Xing Q."/>
            <person name="Dou J."/>
            <person name="Li Y."/>
            <person name="Mao J."/>
            <person name="Guo H."/>
            <person name="Dou H."/>
            <person name="Li T."/>
            <person name="Mu C."/>
            <person name="Jiang W."/>
            <person name="Fu Q."/>
            <person name="Fu X."/>
            <person name="Miao Y."/>
            <person name="Liu J."/>
            <person name="Yu Q."/>
            <person name="Li R."/>
            <person name="Liao H."/>
            <person name="Li X."/>
            <person name="Kong Y."/>
            <person name="Jiang Z."/>
            <person name="Chourrout D."/>
            <person name="Li R."/>
            <person name="Bao Z."/>
        </authorList>
    </citation>
    <scope>NUCLEOTIDE SEQUENCE [LARGE SCALE GENOMIC DNA]</scope>
    <source>
        <strain evidence="1 2">PY_sf001</strain>
    </source>
</reference>
<name>A0A210QR11_MIZYE</name>
<evidence type="ECO:0000313" key="1">
    <source>
        <dbReference type="EMBL" id="OWF51138.1"/>
    </source>
</evidence>
<dbReference type="EMBL" id="NEDP02002316">
    <property type="protein sequence ID" value="OWF51138.1"/>
    <property type="molecule type" value="Genomic_DNA"/>
</dbReference>
<comment type="caution">
    <text evidence="1">The sequence shown here is derived from an EMBL/GenBank/DDBJ whole genome shotgun (WGS) entry which is preliminary data.</text>
</comment>
<keyword evidence="2" id="KW-1185">Reference proteome</keyword>
<sequence length="158" mass="17576">MSVEVEQKQCTCQVGPCPATKGHGDYEVKAGHLFLLRQQEGVTVNVPVFVRVYRSCFEHYAVVCRSQTLTNNSLYVSLKTCVVVTSPTCDRDIVVIPDNAEGGKVTFKTTFPDDVSDWIAVLQPTQSVENVRRKSNPLIMPKSPLMPMLQELNEDTDA</sequence>
<proteinExistence type="predicted"/>
<gene>
    <name evidence="1" type="ORF">KP79_PYT12348</name>
</gene>
<organism evidence="1 2">
    <name type="scientific">Mizuhopecten yessoensis</name>
    <name type="common">Japanese scallop</name>
    <name type="synonym">Patinopecten yessoensis</name>
    <dbReference type="NCBI Taxonomy" id="6573"/>
    <lineage>
        <taxon>Eukaryota</taxon>
        <taxon>Metazoa</taxon>
        <taxon>Spiralia</taxon>
        <taxon>Lophotrochozoa</taxon>
        <taxon>Mollusca</taxon>
        <taxon>Bivalvia</taxon>
        <taxon>Autobranchia</taxon>
        <taxon>Pteriomorphia</taxon>
        <taxon>Pectinida</taxon>
        <taxon>Pectinoidea</taxon>
        <taxon>Pectinidae</taxon>
        <taxon>Mizuhopecten</taxon>
    </lineage>
</organism>
<dbReference type="Proteomes" id="UP000242188">
    <property type="component" value="Unassembled WGS sequence"/>
</dbReference>
<dbReference type="AlphaFoldDB" id="A0A210QR11"/>
<accession>A0A210QR11</accession>